<feature type="domain" description="3-deoxy-D-manno-octulosonic-acid transferase N-terminal" evidence="9">
    <location>
        <begin position="21"/>
        <end position="189"/>
    </location>
</feature>
<evidence type="ECO:0000256" key="4">
    <source>
        <dbReference type="ARBA" id="ARBA00019077"/>
    </source>
</evidence>
<dbReference type="RefSeq" id="WP_306734819.1">
    <property type="nucleotide sequence ID" value="NZ_JANHAX010000002.1"/>
</dbReference>
<dbReference type="GO" id="GO:0005886">
    <property type="term" value="C:plasma membrane"/>
    <property type="evidence" value="ECO:0007669"/>
    <property type="project" value="UniProtKB-SubCell"/>
</dbReference>
<dbReference type="EC" id="2.4.99.12" evidence="3 8"/>
<sequence>MALGRSISLAAYLTLARRGTREPLSFPAKRPSGTLLWGHATSPARATALFQIAARLRIQRPDLNLIVTAPPELGVPDHLGDQDFFQPLPGDTIGGADAFLDHWRPDLCLWTGGYFMPALLHQAGKRELPLFLIDASEDGLNASHQRWLPELARANLNAFSGFFARGQAAMNVMRRLGVPAEEIEVTGPLQEGSAALPCNESDREEMAQVLAGRPVWLAAMAQRDEMFQVLAAHREVSRMVVRLLLILVPDDETDGPEFRDMLRDTGFRTAVWSEGEMPDETTQILLADTWGEIGLWYRLAPVTFMASSLVPGHGGRDPYEPAALGSAILYGPNVGNYLAAYSRFAAAGAARIVKDSKSLTAALQQCLAPDQAALMASAGWEVASQGAEVTDRVVDLVHDTLDALGAD</sequence>
<keyword evidence="8" id="KW-0472">Membrane</keyword>
<comment type="pathway">
    <text evidence="2 8">Bacterial outer membrane biogenesis; LPS core biosynthesis.</text>
</comment>
<dbReference type="Gene3D" id="3.40.50.2000">
    <property type="entry name" value="Glycogen Phosphorylase B"/>
    <property type="match status" value="1"/>
</dbReference>
<reference evidence="10" key="1">
    <citation type="submission" date="2022-07" db="EMBL/GenBank/DDBJ databases">
        <authorList>
            <person name="Otstavnykh N."/>
            <person name="Isaeva M."/>
            <person name="Bystritskaya E."/>
        </authorList>
    </citation>
    <scope>NUCLEOTIDE SEQUENCE</scope>
    <source>
        <strain evidence="10">KCTC 52189</strain>
    </source>
</reference>
<comment type="function">
    <text evidence="1 8">Involved in lipopolysaccharide (LPS) biosynthesis. Catalyzes the transfer of 3-deoxy-D-manno-octulosonate (Kdo) residue(s) from CMP-Kdo to lipid IV(A), the tetraacyldisaccharide-1,4'-bisphosphate precursor of lipid A.</text>
</comment>
<keyword evidence="8" id="KW-1003">Cell membrane</keyword>
<evidence type="ECO:0000256" key="5">
    <source>
        <dbReference type="ARBA" id="ARBA00022679"/>
    </source>
</evidence>
<dbReference type="InterPro" id="IPR039901">
    <property type="entry name" value="Kdotransferase"/>
</dbReference>
<evidence type="ECO:0000259" key="9">
    <source>
        <dbReference type="Pfam" id="PF04413"/>
    </source>
</evidence>
<dbReference type="PANTHER" id="PTHR42755">
    <property type="entry name" value="3-DEOXY-MANNO-OCTULOSONATE CYTIDYLYLTRANSFERASE"/>
    <property type="match status" value="1"/>
</dbReference>
<evidence type="ECO:0000313" key="11">
    <source>
        <dbReference type="Proteomes" id="UP001226762"/>
    </source>
</evidence>
<dbReference type="GO" id="GO:0009245">
    <property type="term" value="P:lipid A biosynthetic process"/>
    <property type="evidence" value="ECO:0007669"/>
    <property type="project" value="TreeGrafter"/>
</dbReference>
<dbReference type="AlphaFoldDB" id="A0AAE3WD93"/>
<dbReference type="PANTHER" id="PTHR42755:SF1">
    <property type="entry name" value="3-DEOXY-D-MANNO-OCTULOSONIC ACID TRANSFERASE, MITOCHONDRIAL-RELATED"/>
    <property type="match status" value="1"/>
</dbReference>
<evidence type="ECO:0000256" key="8">
    <source>
        <dbReference type="RuleBase" id="RU365103"/>
    </source>
</evidence>
<dbReference type="SUPFAM" id="SSF53756">
    <property type="entry name" value="UDP-Glycosyltransferase/glycogen phosphorylase"/>
    <property type="match status" value="1"/>
</dbReference>
<dbReference type="Gene3D" id="3.40.50.11720">
    <property type="entry name" value="3-Deoxy-D-manno-octulosonic-acid transferase, N-terminal domain"/>
    <property type="match status" value="1"/>
</dbReference>
<dbReference type="GO" id="GO:0009244">
    <property type="term" value="P:lipopolysaccharide core region biosynthetic process"/>
    <property type="evidence" value="ECO:0007669"/>
    <property type="project" value="UniProtKB-UniRule"/>
</dbReference>
<name>A0AAE3WD93_9RHOB</name>
<accession>A0AAE3WD93</accession>
<dbReference type="Pfam" id="PF04413">
    <property type="entry name" value="Glycos_transf_N"/>
    <property type="match status" value="1"/>
</dbReference>
<comment type="subcellular location">
    <subcellularLocation>
        <location evidence="8">Cell membrane</location>
    </subcellularLocation>
</comment>
<dbReference type="InterPro" id="IPR038107">
    <property type="entry name" value="Glycos_transf_N_sf"/>
</dbReference>
<evidence type="ECO:0000256" key="3">
    <source>
        <dbReference type="ARBA" id="ARBA00012621"/>
    </source>
</evidence>
<proteinExistence type="inferred from homology"/>
<evidence type="ECO:0000256" key="6">
    <source>
        <dbReference type="ARBA" id="ARBA00031445"/>
    </source>
</evidence>
<dbReference type="GO" id="GO:0043842">
    <property type="term" value="F:Kdo transferase activity"/>
    <property type="evidence" value="ECO:0007669"/>
    <property type="project" value="UniProtKB-EC"/>
</dbReference>
<dbReference type="EMBL" id="JANHAX010000002">
    <property type="protein sequence ID" value="MDQ2089545.1"/>
    <property type="molecule type" value="Genomic_DNA"/>
</dbReference>
<dbReference type="Proteomes" id="UP001226762">
    <property type="component" value="Unassembled WGS sequence"/>
</dbReference>
<dbReference type="InterPro" id="IPR007507">
    <property type="entry name" value="Glycos_transf_N"/>
</dbReference>
<comment type="catalytic activity">
    <reaction evidence="7 8">
        <text>lipid IVA (E. coli) + CMP-3-deoxy-beta-D-manno-octulosonate = alpha-Kdo-(2-&gt;6)-lipid IVA (E. coli) + CMP + H(+)</text>
        <dbReference type="Rhea" id="RHEA:28066"/>
        <dbReference type="ChEBI" id="CHEBI:15378"/>
        <dbReference type="ChEBI" id="CHEBI:58603"/>
        <dbReference type="ChEBI" id="CHEBI:60364"/>
        <dbReference type="ChEBI" id="CHEBI:60377"/>
        <dbReference type="ChEBI" id="CHEBI:85987"/>
        <dbReference type="EC" id="2.4.99.12"/>
    </reaction>
</comment>
<gene>
    <name evidence="10" type="ORF">NO357_06490</name>
</gene>
<evidence type="ECO:0000256" key="7">
    <source>
        <dbReference type="ARBA" id="ARBA00049183"/>
    </source>
</evidence>
<evidence type="ECO:0000313" key="10">
    <source>
        <dbReference type="EMBL" id="MDQ2089545.1"/>
    </source>
</evidence>
<keyword evidence="8" id="KW-0448">Lipopolysaccharide biosynthesis</keyword>
<reference evidence="10" key="2">
    <citation type="submission" date="2023-02" db="EMBL/GenBank/DDBJ databases">
        <title>'Rhodoalgimonas zhirmunskyi' gen. nov., isolated from a red alga.</title>
        <authorList>
            <person name="Nedashkovskaya O.I."/>
            <person name="Otstavnykh N.Y."/>
            <person name="Bystritskaya E.P."/>
            <person name="Balabanova L.A."/>
            <person name="Isaeva M.P."/>
        </authorList>
    </citation>
    <scope>NUCLEOTIDE SEQUENCE</scope>
    <source>
        <strain evidence="10">KCTC 52189</strain>
    </source>
</reference>
<comment type="caution">
    <text evidence="10">The sequence shown here is derived from an EMBL/GenBank/DDBJ whole genome shotgun (WGS) entry which is preliminary data.</text>
</comment>
<protein>
    <recommendedName>
        <fullName evidence="4 8">3-deoxy-D-manno-octulosonic acid transferase</fullName>
        <shortName evidence="8">Kdo transferase</shortName>
        <ecNumber evidence="3 8">2.4.99.12</ecNumber>
    </recommendedName>
    <alternativeName>
        <fullName evidence="6 8">Lipid IV(A) 3-deoxy-D-manno-octulosonic acid transferase</fullName>
    </alternativeName>
</protein>
<evidence type="ECO:0000256" key="2">
    <source>
        <dbReference type="ARBA" id="ARBA00004713"/>
    </source>
</evidence>
<organism evidence="10 11">
    <name type="scientific">Marimonas arenosa</name>
    <dbReference type="NCBI Taxonomy" id="1795305"/>
    <lineage>
        <taxon>Bacteria</taxon>
        <taxon>Pseudomonadati</taxon>
        <taxon>Pseudomonadota</taxon>
        <taxon>Alphaproteobacteria</taxon>
        <taxon>Rhodobacterales</taxon>
        <taxon>Paracoccaceae</taxon>
        <taxon>Marimonas</taxon>
    </lineage>
</organism>
<evidence type="ECO:0000256" key="1">
    <source>
        <dbReference type="ARBA" id="ARBA00003394"/>
    </source>
</evidence>
<keyword evidence="5 8" id="KW-0808">Transferase</keyword>
<keyword evidence="11" id="KW-1185">Reference proteome</keyword>
<comment type="similarity">
    <text evidence="8">Belongs to the glycosyltransferase group 1 family.</text>
</comment>